<keyword evidence="5 14" id="KW-0418">Kinase</keyword>
<dbReference type="RefSeq" id="WP_268042776.1">
    <property type="nucleotide sequence ID" value="NZ_CP104064.1"/>
</dbReference>
<dbReference type="PROSITE" id="PS00108">
    <property type="entry name" value="PROTEIN_KINASE_ST"/>
    <property type="match status" value="1"/>
</dbReference>
<dbReference type="PROSITE" id="PS00107">
    <property type="entry name" value="PROTEIN_KINASE_ATP"/>
    <property type="match status" value="1"/>
</dbReference>
<dbReference type="SUPFAM" id="SSF56112">
    <property type="entry name" value="Protein kinase-like (PK-like)"/>
    <property type="match status" value="1"/>
</dbReference>
<evidence type="ECO:0000256" key="2">
    <source>
        <dbReference type="ARBA" id="ARBA00022527"/>
    </source>
</evidence>
<dbReference type="SMART" id="SM00220">
    <property type="entry name" value="S_TKc"/>
    <property type="match status" value="1"/>
</dbReference>
<organism evidence="14 15">
    <name type="scientific">Alicyclobacillus dauci</name>
    <dbReference type="NCBI Taxonomy" id="1475485"/>
    <lineage>
        <taxon>Bacteria</taxon>
        <taxon>Bacillati</taxon>
        <taxon>Bacillota</taxon>
        <taxon>Bacilli</taxon>
        <taxon>Bacillales</taxon>
        <taxon>Alicyclobacillaceae</taxon>
        <taxon>Alicyclobacillus</taxon>
    </lineage>
</organism>
<evidence type="ECO:0000256" key="1">
    <source>
        <dbReference type="ARBA" id="ARBA00012513"/>
    </source>
</evidence>
<sequence>MLTARVLGGRYQLQEPIGGGGMAIVYRAVDTLLDRVVAIKMLRSQFAEDDEFVSRFRQEAQAAARLSHPNIVNVYDVGVAEKEYYIVMEYVDGPTLKDIIVKRAPLPVNEVLDITKQICAALSHAHTEHIIHRDVKPHNILVNKFGVVKVADFGIARAVTGNTITDRQATSVLGSVHYFSPEQARGAQTDAKSDIYSLGVVMYEMLTGSLPFSGSSPVSVALKHLREPFVEPRELNKSIPQSVENVVLRCMVKTPEGRYPDMAAVKADLDEALEHPNVPKFQMPQDYNDETIAVPVVGEGFSEVSSQLRQSTKPVKRWRKVAQVTGIVAVAVAALGAGGYAAIAIVTNLVKVPNLPLPSVVGKPANTAMQSLVQAGFSPNQIQEKYESNSNKPKGIVYDQSPTGNTEVKKTREITLYVSKGAPQISMPDVTGQPADQAKQTLVTAGFSANNISEQQQQSTTVPTGQVISTSPAAGNQVSTDAKIVLTVSVQQTTTVPNVLGKSYADAVKALEAAGLQVGQVTHKQMSNMADQQVYYIYPYQEGQTVPTGSAVNLDVADNPNGAGTENSTDNGTANGGSTSNGTGNGTGANTTNAQPYPETISVDAPKGPPIHVQIVIDDARGTNQVVVDQTIHKKTSWQETVYLNAGQKGDIKVYENGKLAYNYPVQG</sequence>
<dbReference type="Gene3D" id="1.10.510.10">
    <property type="entry name" value="Transferase(Phosphotransferase) domain 1"/>
    <property type="match status" value="1"/>
</dbReference>
<evidence type="ECO:0000313" key="15">
    <source>
        <dbReference type="Proteomes" id="UP001164803"/>
    </source>
</evidence>
<keyword evidence="11" id="KW-0472">Membrane</keyword>
<gene>
    <name evidence="14" type="primary">pknB</name>
    <name evidence="14" type="ORF">NZD86_14475</name>
</gene>
<keyword evidence="4 9" id="KW-0547">Nucleotide-binding</keyword>
<dbReference type="Pfam" id="PF03793">
    <property type="entry name" value="PASTA"/>
    <property type="match status" value="3"/>
</dbReference>
<dbReference type="Proteomes" id="UP001164803">
    <property type="component" value="Chromosome"/>
</dbReference>
<keyword evidence="15" id="KW-1185">Reference proteome</keyword>
<feature type="binding site" evidence="9">
    <location>
        <position position="40"/>
    </location>
    <ligand>
        <name>ATP</name>
        <dbReference type="ChEBI" id="CHEBI:30616"/>
    </ligand>
</feature>
<evidence type="ECO:0000256" key="8">
    <source>
        <dbReference type="ARBA" id="ARBA00048679"/>
    </source>
</evidence>
<comment type="catalytic activity">
    <reaction evidence="7">
        <text>L-threonyl-[protein] + ATP = O-phospho-L-threonyl-[protein] + ADP + H(+)</text>
        <dbReference type="Rhea" id="RHEA:46608"/>
        <dbReference type="Rhea" id="RHEA-COMP:11060"/>
        <dbReference type="Rhea" id="RHEA-COMP:11605"/>
        <dbReference type="ChEBI" id="CHEBI:15378"/>
        <dbReference type="ChEBI" id="CHEBI:30013"/>
        <dbReference type="ChEBI" id="CHEBI:30616"/>
        <dbReference type="ChEBI" id="CHEBI:61977"/>
        <dbReference type="ChEBI" id="CHEBI:456216"/>
        <dbReference type="EC" id="2.7.11.1"/>
    </reaction>
</comment>
<dbReference type="NCBIfam" id="NF033483">
    <property type="entry name" value="PknB_PASTA_kin"/>
    <property type="match status" value="1"/>
</dbReference>
<evidence type="ECO:0000256" key="7">
    <source>
        <dbReference type="ARBA" id="ARBA00047899"/>
    </source>
</evidence>
<dbReference type="InterPro" id="IPR005543">
    <property type="entry name" value="PASTA_dom"/>
</dbReference>
<evidence type="ECO:0000256" key="3">
    <source>
        <dbReference type="ARBA" id="ARBA00022679"/>
    </source>
</evidence>
<dbReference type="SMART" id="SM00740">
    <property type="entry name" value="PASTA"/>
    <property type="match status" value="3"/>
</dbReference>
<feature type="transmembrane region" description="Helical" evidence="11">
    <location>
        <begin position="321"/>
        <end position="346"/>
    </location>
</feature>
<dbReference type="InterPro" id="IPR000719">
    <property type="entry name" value="Prot_kinase_dom"/>
</dbReference>
<evidence type="ECO:0000256" key="6">
    <source>
        <dbReference type="ARBA" id="ARBA00022840"/>
    </source>
</evidence>
<proteinExistence type="predicted"/>
<dbReference type="InterPro" id="IPR017441">
    <property type="entry name" value="Protein_kinase_ATP_BS"/>
</dbReference>
<feature type="domain" description="PASTA" evidence="13">
    <location>
        <begin position="492"/>
        <end position="558"/>
    </location>
</feature>
<evidence type="ECO:0000256" key="4">
    <source>
        <dbReference type="ARBA" id="ARBA00022741"/>
    </source>
</evidence>
<dbReference type="InterPro" id="IPR011009">
    <property type="entry name" value="Kinase-like_dom_sf"/>
</dbReference>
<reference evidence="14" key="1">
    <citation type="submission" date="2022-08" db="EMBL/GenBank/DDBJ databases">
        <title>Alicyclobacillus dauci DSM2870, complete genome.</title>
        <authorList>
            <person name="Wang Q."/>
            <person name="Cai R."/>
            <person name="Wang Z."/>
        </authorList>
    </citation>
    <scope>NUCLEOTIDE SEQUENCE</scope>
    <source>
        <strain evidence="14">DSM 28700</strain>
    </source>
</reference>
<protein>
    <recommendedName>
        <fullName evidence="1">non-specific serine/threonine protein kinase</fullName>
        <ecNumber evidence="1">2.7.11.1</ecNumber>
    </recommendedName>
</protein>
<dbReference type="PANTHER" id="PTHR43289">
    <property type="entry name" value="MITOGEN-ACTIVATED PROTEIN KINASE KINASE KINASE 20-RELATED"/>
    <property type="match status" value="1"/>
</dbReference>
<feature type="domain" description="PASTA" evidence="13">
    <location>
        <begin position="351"/>
        <end position="420"/>
    </location>
</feature>
<dbReference type="PANTHER" id="PTHR43289:SF34">
    <property type="entry name" value="SERINE_THREONINE-PROTEIN KINASE YBDM-RELATED"/>
    <property type="match status" value="1"/>
</dbReference>
<evidence type="ECO:0000256" key="11">
    <source>
        <dbReference type="SAM" id="Phobius"/>
    </source>
</evidence>
<dbReference type="PROSITE" id="PS50011">
    <property type="entry name" value="PROTEIN_KINASE_DOM"/>
    <property type="match status" value="1"/>
</dbReference>
<dbReference type="Gene3D" id="3.30.200.20">
    <property type="entry name" value="Phosphorylase Kinase, domain 1"/>
    <property type="match status" value="1"/>
</dbReference>
<evidence type="ECO:0000256" key="10">
    <source>
        <dbReference type="SAM" id="MobiDB-lite"/>
    </source>
</evidence>
<feature type="domain" description="PASTA" evidence="13">
    <location>
        <begin position="421"/>
        <end position="490"/>
    </location>
</feature>
<evidence type="ECO:0000256" key="5">
    <source>
        <dbReference type="ARBA" id="ARBA00022777"/>
    </source>
</evidence>
<dbReference type="Gene3D" id="3.30.10.20">
    <property type="match status" value="3"/>
</dbReference>
<dbReference type="CDD" id="cd14014">
    <property type="entry name" value="STKc_PknB_like"/>
    <property type="match status" value="1"/>
</dbReference>
<dbReference type="CDD" id="cd06577">
    <property type="entry name" value="PASTA_pknB"/>
    <property type="match status" value="3"/>
</dbReference>
<dbReference type="InterPro" id="IPR008271">
    <property type="entry name" value="Ser/Thr_kinase_AS"/>
</dbReference>
<accession>A0ABY6YZ00</accession>
<evidence type="ECO:0000313" key="14">
    <source>
        <dbReference type="EMBL" id="WAH35493.1"/>
    </source>
</evidence>
<keyword evidence="6 9" id="KW-0067">ATP-binding</keyword>
<name>A0ABY6YZ00_9BACL</name>
<dbReference type="PROSITE" id="PS51178">
    <property type="entry name" value="PASTA"/>
    <property type="match status" value="3"/>
</dbReference>
<keyword evidence="3" id="KW-0808">Transferase</keyword>
<evidence type="ECO:0000256" key="9">
    <source>
        <dbReference type="PROSITE-ProRule" id="PRU10141"/>
    </source>
</evidence>
<keyword evidence="11" id="KW-0812">Transmembrane</keyword>
<dbReference type="EMBL" id="CP104064">
    <property type="protein sequence ID" value="WAH35493.1"/>
    <property type="molecule type" value="Genomic_DNA"/>
</dbReference>
<evidence type="ECO:0000259" key="12">
    <source>
        <dbReference type="PROSITE" id="PS50011"/>
    </source>
</evidence>
<dbReference type="GO" id="GO:0016301">
    <property type="term" value="F:kinase activity"/>
    <property type="evidence" value="ECO:0007669"/>
    <property type="project" value="UniProtKB-KW"/>
</dbReference>
<evidence type="ECO:0000259" key="13">
    <source>
        <dbReference type="PROSITE" id="PS51178"/>
    </source>
</evidence>
<keyword evidence="2" id="KW-0723">Serine/threonine-protein kinase</keyword>
<feature type="region of interest" description="Disordered" evidence="10">
    <location>
        <begin position="553"/>
        <end position="596"/>
    </location>
</feature>
<dbReference type="EC" id="2.7.11.1" evidence="1"/>
<dbReference type="Pfam" id="PF00069">
    <property type="entry name" value="Pkinase"/>
    <property type="match status" value="1"/>
</dbReference>
<keyword evidence="11" id="KW-1133">Transmembrane helix</keyword>
<feature type="compositionally biased region" description="Low complexity" evidence="10">
    <location>
        <begin position="567"/>
        <end position="594"/>
    </location>
</feature>
<feature type="domain" description="Protein kinase" evidence="12">
    <location>
        <begin position="11"/>
        <end position="278"/>
    </location>
</feature>
<comment type="catalytic activity">
    <reaction evidence="8">
        <text>L-seryl-[protein] + ATP = O-phospho-L-seryl-[protein] + ADP + H(+)</text>
        <dbReference type="Rhea" id="RHEA:17989"/>
        <dbReference type="Rhea" id="RHEA-COMP:9863"/>
        <dbReference type="Rhea" id="RHEA-COMP:11604"/>
        <dbReference type="ChEBI" id="CHEBI:15378"/>
        <dbReference type="ChEBI" id="CHEBI:29999"/>
        <dbReference type="ChEBI" id="CHEBI:30616"/>
        <dbReference type="ChEBI" id="CHEBI:83421"/>
        <dbReference type="ChEBI" id="CHEBI:456216"/>
        <dbReference type="EC" id="2.7.11.1"/>
    </reaction>
</comment>